<proteinExistence type="predicted"/>
<evidence type="ECO:0000256" key="2">
    <source>
        <dbReference type="ARBA" id="ARBA00022801"/>
    </source>
</evidence>
<evidence type="ECO:0000256" key="4">
    <source>
        <dbReference type="ARBA" id="ARBA00022840"/>
    </source>
</evidence>
<dbReference type="PROSITE" id="PS51194">
    <property type="entry name" value="HELICASE_CTER"/>
    <property type="match status" value="1"/>
</dbReference>
<accession>A0A6A6P5S5</accession>
<organism evidence="6 7">
    <name type="scientific">Lineolata rhizophorae</name>
    <dbReference type="NCBI Taxonomy" id="578093"/>
    <lineage>
        <taxon>Eukaryota</taxon>
        <taxon>Fungi</taxon>
        <taxon>Dikarya</taxon>
        <taxon>Ascomycota</taxon>
        <taxon>Pezizomycotina</taxon>
        <taxon>Dothideomycetes</taxon>
        <taxon>Dothideomycetes incertae sedis</taxon>
        <taxon>Lineolatales</taxon>
        <taxon>Lineolataceae</taxon>
        <taxon>Lineolata</taxon>
    </lineage>
</organism>
<keyword evidence="3" id="KW-0347">Helicase</keyword>
<dbReference type="Gene3D" id="3.40.50.300">
    <property type="entry name" value="P-loop containing nucleotide triphosphate hydrolases"/>
    <property type="match status" value="1"/>
</dbReference>
<dbReference type="Pfam" id="PF00271">
    <property type="entry name" value="Helicase_C"/>
    <property type="match status" value="1"/>
</dbReference>
<feature type="domain" description="Helicase C-terminal" evidence="5">
    <location>
        <begin position="34"/>
        <end position="194"/>
    </location>
</feature>
<dbReference type="InterPro" id="IPR027417">
    <property type="entry name" value="P-loop_NTPase"/>
</dbReference>
<keyword evidence="7" id="KW-1185">Reference proteome</keyword>
<dbReference type="SMART" id="SM00490">
    <property type="entry name" value="HELICc"/>
    <property type="match status" value="1"/>
</dbReference>
<dbReference type="InterPro" id="IPR049730">
    <property type="entry name" value="SNF2/RAD54-like_C"/>
</dbReference>
<dbReference type="InterPro" id="IPR050628">
    <property type="entry name" value="SNF2_RAD54_helicase_TF"/>
</dbReference>
<keyword evidence="2 6" id="KW-0378">Hydrolase</keyword>
<dbReference type="EMBL" id="MU001676">
    <property type="protein sequence ID" value="KAF2459174.1"/>
    <property type="molecule type" value="Genomic_DNA"/>
</dbReference>
<evidence type="ECO:0000313" key="6">
    <source>
        <dbReference type="EMBL" id="KAF2459174.1"/>
    </source>
</evidence>
<reference evidence="6" key="1">
    <citation type="journal article" date="2020" name="Stud. Mycol.">
        <title>101 Dothideomycetes genomes: a test case for predicting lifestyles and emergence of pathogens.</title>
        <authorList>
            <person name="Haridas S."/>
            <person name="Albert R."/>
            <person name="Binder M."/>
            <person name="Bloem J."/>
            <person name="Labutti K."/>
            <person name="Salamov A."/>
            <person name="Andreopoulos B."/>
            <person name="Baker S."/>
            <person name="Barry K."/>
            <person name="Bills G."/>
            <person name="Bluhm B."/>
            <person name="Cannon C."/>
            <person name="Castanera R."/>
            <person name="Culley D."/>
            <person name="Daum C."/>
            <person name="Ezra D."/>
            <person name="Gonzalez J."/>
            <person name="Henrissat B."/>
            <person name="Kuo A."/>
            <person name="Liang C."/>
            <person name="Lipzen A."/>
            <person name="Lutzoni F."/>
            <person name="Magnuson J."/>
            <person name="Mondo S."/>
            <person name="Nolan M."/>
            <person name="Ohm R."/>
            <person name="Pangilinan J."/>
            <person name="Park H.-J."/>
            <person name="Ramirez L."/>
            <person name="Alfaro M."/>
            <person name="Sun H."/>
            <person name="Tritt A."/>
            <person name="Yoshinaga Y."/>
            <person name="Zwiers L.-H."/>
            <person name="Turgeon B."/>
            <person name="Goodwin S."/>
            <person name="Spatafora J."/>
            <person name="Crous P."/>
            <person name="Grigoriev I."/>
        </authorList>
    </citation>
    <scope>NUCLEOTIDE SEQUENCE</scope>
    <source>
        <strain evidence="6">ATCC 16933</strain>
    </source>
</reference>
<evidence type="ECO:0000313" key="7">
    <source>
        <dbReference type="Proteomes" id="UP000799766"/>
    </source>
</evidence>
<evidence type="ECO:0000256" key="1">
    <source>
        <dbReference type="ARBA" id="ARBA00022741"/>
    </source>
</evidence>
<dbReference type="Proteomes" id="UP000799766">
    <property type="component" value="Unassembled WGS sequence"/>
</dbReference>
<dbReference type="OrthoDB" id="3943178at2759"/>
<dbReference type="GO" id="GO:0008094">
    <property type="term" value="F:ATP-dependent activity, acting on DNA"/>
    <property type="evidence" value="ECO:0007669"/>
    <property type="project" value="TreeGrafter"/>
</dbReference>
<dbReference type="GO" id="GO:0016787">
    <property type="term" value="F:hydrolase activity"/>
    <property type="evidence" value="ECO:0007669"/>
    <property type="project" value="UniProtKB-KW"/>
</dbReference>
<dbReference type="AlphaFoldDB" id="A0A6A6P5S5"/>
<dbReference type="GO" id="GO:0005524">
    <property type="term" value="F:ATP binding"/>
    <property type="evidence" value="ECO:0007669"/>
    <property type="project" value="UniProtKB-KW"/>
</dbReference>
<keyword evidence="4" id="KW-0067">ATP-binding</keyword>
<sequence length="213" mass="24348">MGLGGKRARGKKQNSWIRSVENEALLPSAKTLCIKAQLLNWFAERPGLKVIVYSQFIDMLKILERICGVEGWGSVMYYGGMSLDSRNKAIEEFALDERKKVMLASLKSGGIGLNLTMASKVIIVDPWWNFSMDQQAFCRVFRRGQEQKTEMTRFVVEDTIDTDIIWMQKQKQTEINQVMAEPKERTVMDLMKLFGPVGEDEAGNHFIITEDKD</sequence>
<protein>
    <submittedName>
        <fullName evidence="6">P-loop containing nucleoside triphosphate hydrolase protein</fullName>
    </submittedName>
</protein>
<dbReference type="GO" id="GO:0005634">
    <property type="term" value="C:nucleus"/>
    <property type="evidence" value="ECO:0007669"/>
    <property type="project" value="TreeGrafter"/>
</dbReference>
<dbReference type="GO" id="GO:0006281">
    <property type="term" value="P:DNA repair"/>
    <property type="evidence" value="ECO:0007669"/>
    <property type="project" value="TreeGrafter"/>
</dbReference>
<dbReference type="PANTHER" id="PTHR45626:SF17">
    <property type="entry name" value="HELICASE-LIKE TRANSCRIPTION FACTOR"/>
    <property type="match status" value="1"/>
</dbReference>
<evidence type="ECO:0000256" key="3">
    <source>
        <dbReference type="ARBA" id="ARBA00022806"/>
    </source>
</evidence>
<evidence type="ECO:0000259" key="5">
    <source>
        <dbReference type="PROSITE" id="PS51194"/>
    </source>
</evidence>
<name>A0A6A6P5S5_9PEZI</name>
<dbReference type="PANTHER" id="PTHR45626">
    <property type="entry name" value="TRANSCRIPTION TERMINATION FACTOR 2-RELATED"/>
    <property type="match status" value="1"/>
</dbReference>
<dbReference type="CDD" id="cd18793">
    <property type="entry name" value="SF2_C_SNF"/>
    <property type="match status" value="1"/>
</dbReference>
<keyword evidence="1" id="KW-0547">Nucleotide-binding</keyword>
<gene>
    <name evidence="6" type="ORF">BDY21DRAFT_340041</name>
</gene>
<dbReference type="SUPFAM" id="SSF52540">
    <property type="entry name" value="P-loop containing nucleoside triphosphate hydrolases"/>
    <property type="match status" value="1"/>
</dbReference>
<dbReference type="InterPro" id="IPR001650">
    <property type="entry name" value="Helicase_C-like"/>
</dbReference>
<dbReference type="GO" id="GO:0004386">
    <property type="term" value="F:helicase activity"/>
    <property type="evidence" value="ECO:0007669"/>
    <property type="project" value="UniProtKB-KW"/>
</dbReference>